<proteinExistence type="predicted"/>
<keyword evidence="2" id="KW-1185">Reference proteome</keyword>
<reference evidence="2" key="1">
    <citation type="journal article" date="2022" name="Mol. Ecol. Resour.">
        <title>The genomes of chicory, endive, great burdock and yacon provide insights into Asteraceae palaeo-polyploidization history and plant inulin production.</title>
        <authorList>
            <person name="Fan W."/>
            <person name="Wang S."/>
            <person name="Wang H."/>
            <person name="Wang A."/>
            <person name="Jiang F."/>
            <person name="Liu H."/>
            <person name="Zhao H."/>
            <person name="Xu D."/>
            <person name="Zhang Y."/>
        </authorList>
    </citation>
    <scope>NUCLEOTIDE SEQUENCE [LARGE SCALE GENOMIC DNA]</scope>
    <source>
        <strain evidence="2">cv. Yunnan</strain>
    </source>
</reference>
<evidence type="ECO:0000313" key="1">
    <source>
        <dbReference type="EMBL" id="KAI3802029.1"/>
    </source>
</evidence>
<reference evidence="1 2" key="2">
    <citation type="journal article" date="2022" name="Mol. Ecol. Resour.">
        <title>The genomes of chicory, endive, great burdock and yacon provide insights into Asteraceae paleo-polyploidization history and plant inulin production.</title>
        <authorList>
            <person name="Fan W."/>
            <person name="Wang S."/>
            <person name="Wang H."/>
            <person name="Wang A."/>
            <person name="Jiang F."/>
            <person name="Liu H."/>
            <person name="Zhao H."/>
            <person name="Xu D."/>
            <person name="Zhang Y."/>
        </authorList>
    </citation>
    <scope>NUCLEOTIDE SEQUENCE [LARGE SCALE GENOMIC DNA]</scope>
    <source>
        <strain evidence="2">cv. Yunnan</strain>
        <tissue evidence="1">Leaves</tissue>
    </source>
</reference>
<protein>
    <submittedName>
        <fullName evidence="1">Uncharacterized protein</fullName>
    </submittedName>
</protein>
<gene>
    <name evidence="1" type="ORF">L1987_30152</name>
</gene>
<dbReference type="EMBL" id="CM042027">
    <property type="protein sequence ID" value="KAI3802029.1"/>
    <property type="molecule type" value="Genomic_DNA"/>
</dbReference>
<name>A0ACB9I1F2_9ASTR</name>
<organism evidence="1 2">
    <name type="scientific">Smallanthus sonchifolius</name>
    <dbReference type="NCBI Taxonomy" id="185202"/>
    <lineage>
        <taxon>Eukaryota</taxon>
        <taxon>Viridiplantae</taxon>
        <taxon>Streptophyta</taxon>
        <taxon>Embryophyta</taxon>
        <taxon>Tracheophyta</taxon>
        <taxon>Spermatophyta</taxon>
        <taxon>Magnoliopsida</taxon>
        <taxon>eudicotyledons</taxon>
        <taxon>Gunneridae</taxon>
        <taxon>Pentapetalae</taxon>
        <taxon>asterids</taxon>
        <taxon>campanulids</taxon>
        <taxon>Asterales</taxon>
        <taxon>Asteraceae</taxon>
        <taxon>Asteroideae</taxon>
        <taxon>Heliantheae alliance</taxon>
        <taxon>Millerieae</taxon>
        <taxon>Smallanthus</taxon>
    </lineage>
</organism>
<sequence>MMKAYFKFTEHTPWESIVKGPHVPKTANADGLVSIADQDLYSEEDKKLIERDNRALDSIIFALSTELVAKSRTDLLLKQYNMFKYKKNETLSEQVIRFTTMINRLKKMGVKFEEYDLGKKLLDSLPDFWSKPCMLIKNTTPDLKSKSLDDIICLLESYELDAKKRELNNPEKSNSSGSTNASLFSGNGDGSSGSKSEKGKGCCEHSAGEKVKSTGQIPEDQIALFGAFMNKLQFGKKDSFDGSGVKLVEMIEEDEKSKKAPTTLMSKQLKNCEWDAKIEDAEEELDDVLMAEIEVSEKVADDASDCALKTDNKGKGKAIADSDETYSDSENDKLKRVNKELKHNEVIYTRKIKTLLKDECVNKQRTVYIRYGLGYNKVPHPDNFVPFPERHESNELISANDSNFLDMYVSADVNIGSVEDESELDGVKSFSAFNKQCIREFIRDCKQYLDVDCDLNRFVNVCEKFDVNNCSDSDISFGSICSTNVVCNDSDCVSEVSTTSTFFDKVVHKARDYIPIHKVSSLAEDVVLDEFGNPLIQEYDLSHEKPKKYAFIEPENHILMSDQESKRVVKVKISAPKKNQNESSKVSVKGKSVDIKGKFIDVKDKPAQSKGCLGKGVCVRPQTREPSLVGFTHSQTVLNLNIKITQRKISLKHTHNIVQYAEA</sequence>
<evidence type="ECO:0000313" key="2">
    <source>
        <dbReference type="Proteomes" id="UP001056120"/>
    </source>
</evidence>
<accession>A0ACB9I1F2</accession>
<dbReference type="Proteomes" id="UP001056120">
    <property type="component" value="Linkage Group LG10"/>
</dbReference>
<comment type="caution">
    <text evidence="1">The sequence shown here is derived from an EMBL/GenBank/DDBJ whole genome shotgun (WGS) entry which is preliminary data.</text>
</comment>